<gene>
    <name evidence="1" type="ORF">TorRG33x02_118900</name>
</gene>
<sequence length="81" mass="9117">VAEASALVANSGQRARKGNHWCDYCQKENHTRDKCLKLRGKPLNREAKWQVAAVNHYRENSGLYVGVEQKKKTTKEASGFG</sequence>
<dbReference type="EMBL" id="JXTC01000067">
    <property type="protein sequence ID" value="PON92261.1"/>
    <property type="molecule type" value="Genomic_DNA"/>
</dbReference>
<reference evidence="2" key="1">
    <citation type="submission" date="2016-06" db="EMBL/GenBank/DDBJ databases">
        <title>Parallel loss of symbiosis genes in relatives of nitrogen-fixing non-legume Parasponia.</title>
        <authorList>
            <person name="Van Velzen R."/>
            <person name="Holmer R."/>
            <person name="Bu F."/>
            <person name="Rutten L."/>
            <person name="Van Zeijl A."/>
            <person name="Liu W."/>
            <person name="Santuari L."/>
            <person name="Cao Q."/>
            <person name="Sharma T."/>
            <person name="Shen D."/>
            <person name="Roswanjaya Y."/>
            <person name="Wardhani T."/>
            <person name="Kalhor M.S."/>
            <person name="Jansen J."/>
            <person name="Van den Hoogen J."/>
            <person name="Gungor B."/>
            <person name="Hartog M."/>
            <person name="Hontelez J."/>
            <person name="Verver J."/>
            <person name="Yang W.-C."/>
            <person name="Schijlen E."/>
            <person name="Repin R."/>
            <person name="Schilthuizen M."/>
            <person name="Schranz E."/>
            <person name="Heidstra R."/>
            <person name="Miyata K."/>
            <person name="Fedorova E."/>
            <person name="Kohlen W."/>
            <person name="Bisseling T."/>
            <person name="Smit S."/>
            <person name="Geurts R."/>
        </authorList>
    </citation>
    <scope>NUCLEOTIDE SEQUENCE [LARGE SCALE GENOMIC DNA]</scope>
    <source>
        <strain evidence="2">cv. RG33-2</strain>
    </source>
</reference>
<dbReference type="Proteomes" id="UP000237000">
    <property type="component" value="Unassembled WGS sequence"/>
</dbReference>
<protein>
    <submittedName>
        <fullName evidence="1">Uncharacterized protein</fullName>
    </submittedName>
</protein>
<proteinExistence type="predicted"/>
<accession>A0A2P5F388</accession>
<keyword evidence="2" id="KW-1185">Reference proteome</keyword>
<dbReference type="InParanoid" id="A0A2P5F388"/>
<feature type="non-terminal residue" evidence="1">
    <location>
        <position position="1"/>
    </location>
</feature>
<evidence type="ECO:0000313" key="2">
    <source>
        <dbReference type="Proteomes" id="UP000237000"/>
    </source>
</evidence>
<evidence type="ECO:0000313" key="1">
    <source>
        <dbReference type="EMBL" id="PON92261.1"/>
    </source>
</evidence>
<comment type="caution">
    <text evidence="1">The sequence shown here is derived from an EMBL/GenBank/DDBJ whole genome shotgun (WGS) entry which is preliminary data.</text>
</comment>
<dbReference type="AlphaFoldDB" id="A0A2P5F388"/>
<organism evidence="1 2">
    <name type="scientific">Trema orientale</name>
    <name type="common">Charcoal tree</name>
    <name type="synonym">Celtis orientalis</name>
    <dbReference type="NCBI Taxonomy" id="63057"/>
    <lineage>
        <taxon>Eukaryota</taxon>
        <taxon>Viridiplantae</taxon>
        <taxon>Streptophyta</taxon>
        <taxon>Embryophyta</taxon>
        <taxon>Tracheophyta</taxon>
        <taxon>Spermatophyta</taxon>
        <taxon>Magnoliopsida</taxon>
        <taxon>eudicotyledons</taxon>
        <taxon>Gunneridae</taxon>
        <taxon>Pentapetalae</taxon>
        <taxon>rosids</taxon>
        <taxon>fabids</taxon>
        <taxon>Rosales</taxon>
        <taxon>Cannabaceae</taxon>
        <taxon>Trema</taxon>
    </lineage>
</organism>
<name>A0A2P5F388_TREOI</name>